<reference evidence="2 3" key="1">
    <citation type="submission" date="2015-03" db="EMBL/GenBank/DDBJ databases">
        <authorList>
            <person name="Murphy D."/>
        </authorList>
    </citation>
    <scope>NUCLEOTIDE SEQUENCE [LARGE SCALE GENOMIC DNA]</scope>
    <source>
        <strain evidence="2 3">DSM 44277</strain>
    </source>
</reference>
<dbReference type="Pfam" id="PF16525">
    <property type="entry name" value="MHB"/>
    <property type="match status" value="1"/>
</dbReference>
<name>A0A0U0WG85_MYCBE</name>
<dbReference type="EMBL" id="CSTD01000006">
    <property type="protein sequence ID" value="CPR13335.1"/>
    <property type="molecule type" value="Genomic_DNA"/>
</dbReference>
<gene>
    <name evidence="2" type="ORF">BN971_04645</name>
</gene>
<accession>A0A0U0WG85</accession>
<evidence type="ECO:0000259" key="1">
    <source>
        <dbReference type="Pfam" id="PF16525"/>
    </source>
</evidence>
<protein>
    <submittedName>
        <fullName evidence="2">Exported protein</fullName>
    </submittedName>
</protein>
<dbReference type="Gene3D" id="1.20.20.20">
    <property type="entry name" value="Haemophore, haem-binding domain"/>
    <property type="match status" value="1"/>
</dbReference>
<evidence type="ECO:0000313" key="2">
    <source>
        <dbReference type="EMBL" id="CPR13335.1"/>
    </source>
</evidence>
<dbReference type="InterPro" id="IPR038378">
    <property type="entry name" value="MHB_sf"/>
</dbReference>
<dbReference type="NCBIfam" id="TIGR04529">
    <property type="entry name" value="MTB_hemophore"/>
    <property type="match status" value="1"/>
</dbReference>
<feature type="domain" description="Haemophore haem-binding" evidence="1">
    <location>
        <begin position="38"/>
        <end position="114"/>
    </location>
</feature>
<dbReference type="InterPro" id="IPR032407">
    <property type="entry name" value="MHB"/>
</dbReference>
<dbReference type="AlphaFoldDB" id="A0A0U0WG85"/>
<organism evidence="2 3">
    <name type="scientific">Mycobacterium bohemicum DSM 44277</name>
    <dbReference type="NCBI Taxonomy" id="1236609"/>
    <lineage>
        <taxon>Bacteria</taxon>
        <taxon>Bacillati</taxon>
        <taxon>Actinomycetota</taxon>
        <taxon>Actinomycetes</taxon>
        <taxon>Mycobacteriales</taxon>
        <taxon>Mycobacteriaceae</taxon>
        <taxon>Mycobacterium</taxon>
    </lineage>
</organism>
<dbReference type="OrthoDB" id="4726347at2"/>
<dbReference type="GO" id="GO:0020037">
    <property type="term" value="F:heme binding"/>
    <property type="evidence" value="ECO:0007669"/>
    <property type="project" value="InterPro"/>
</dbReference>
<sequence length="132" mass="13605" precursor="true">MKNSSIVARRRVAGIGAGCLLGGIAMGIVGAPSAAAAPDCSPAGVNATVSSVQGSAQQYLAAHPDANQVVTAAYGQPRPEAESSLRSYFTGHPQQYYDLRGILAPIGDTERQCNVKALPPVLESAYQEFMAG</sequence>
<dbReference type="RefSeq" id="WP_085181975.1">
    <property type="nucleotide sequence ID" value="NZ_CSTD01000006.1"/>
</dbReference>
<proteinExistence type="predicted"/>
<evidence type="ECO:0000313" key="3">
    <source>
        <dbReference type="Proteomes" id="UP000198875"/>
    </source>
</evidence>
<dbReference type="Proteomes" id="UP000198875">
    <property type="component" value="Unassembled WGS sequence"/>
</dbReference>